<protein>
    <submittedName>
        <fullName evidence="2">Class I SAM-dependent methyltransferase</fullName>
    </submittedName>
</protein>
<keyword evidence="2" id="KW-0808">Transferase</keyword>
<evidence type="ECO:0000313" key="2">
    <source>
        <dbReference type="EMBL" id="MBU8875563.1"/>
    </source>
</evidence>
<dbReference type="RefSeq" id="WP_216963002.1">
    <property type="nucleotide sequence ID" value="NZ_JAHOPB010000001.1"/>
</dbReference>
<dbReference type="InterPro" id="IPR025714">
    <property type="entry name" value="Methyltranfer_dom"/>
</dbReference>
<comment type="caution">
    <text evidence="2">The sequence shown here is derived from an EMBL/GenBank/DDBJ whole genome shotgun (WGS) entry which is preliminary data.</text>
</comment>
<gene>
    <name evidence="2" type="ORF">KQ910_17450</name>
</gene>
<dbReference type="Pfam" id="PF13847">
    <property type="entry name" value="Methyltransf_31"/>
    <property type="match status" value="1"/>
</dbReference>
<feature type="domain" description="Methyltransferase" evidence="1">
    <location>
        <begin position="185"/>
        <end position="308"/>
    </location>
</feature>
<sequence>MRHLKLASFKVFEGARANCGEHLSFETTQGQWKYSVAIPLSSFLASAPKVVELEAEVSKGSVRFECIDLKSHAEIGSKYIVDKPGRVRFKLLVEGRSGSPAIMVRNAAADGKAAVGAIFSAVTADHVLDAELRALKAKTWDYWHYSYELGEGARVEATIDGIMPMHRLNQKIMFHLLKTGFGDISGKRIVDVACASGFHTMEMARQGGRMVGVDIDAPSIEQARFLQQCSDVKAVRDIRFELSGLHGFKPPEPFDIGFCSGLFYHLLDPVGGAQALFNLVKEGAVVHSHIVDSAEAIMALADSSKYKCCFDGEFALMPSRSMLERIFAHVGFKVKSFSPRDVVSDAEIDSLAPEFSTLFASGNTAYYLLTK</sequence>
<dbReference type="Proteomes" id="UP000727907">
    <property type="component" value="Unassembled WGS sequence"/>
</dbReference>
<accession>A0ABS6IMP3</accession>
<dbReference type="EMBL" id="JAHOPB010000001">
    <property type="protein sequence ID" value="MBU8875563.1"/>
    <property type="molecule type" value="Genomic_DNA"/>
</dbReference>
<evidence type="ECO:0000259" key="1">
    <source>
        <dbReference type="Pfam" id="PF13847"/>
    </source>
</evidence>
<dbReference type="GO" id="GO:0032259">
    <property type="term" value="P:methylation"/>
    <property type="evidence" value="ECO:0007669"/>
    <property type="project" value="UniProtKB-KW"/>
</dbReference>
<keyword evidence="2" id="KW-0489">Methyltransferase</keyword>
<organism evidence="2 3">
    <name type="scientific">Reyranella humidisoli</name>
    <dbReference type="NCBI Taxonomy" id="2849149"/>
    <lineage>
        <taxon>Bacteria</taxon>
        <taxon>Pseudomonadati</taxon>
        <taxon>Pseudomonadota</taxon>
        <taxon>Alphaproteobacteria</taxon>
        <taxon>Hyphomicrobiales</taxon>
        <taxon>Reyranellaceae</taxon>
        <taxon>Reyranella</taxon>
    </lineage>
</organism>
<name>A0ABS6IMP3_9HYPH</name>
<reference evidence="2 3" key="1">
    <citation type="submission" date="2021-06" db="EMBL/GenBank/DDBJ databases">
        <authorList>
            <person name="Lee D.H."/>
        </authorList>
    </citation>
    <scope>NUCLEOTIDE SEQUENCE [LARGE SCALE GENOMIC DNA]</scope>
    <source>
        <strain evidence="2 3">MMS21-HV4-11</strain>
    </source>
</reference>
<keyword evidence="3" id="KW-1185">Reference proteome</keyword>
<dbReference type="GO" id="GO:0008168">
    <property type="term" value="F:methyltransferase activity"/>
    <property type="evidence" value="ECO:0007669"/>
    <property type="project" value="UniProtKB-KW"/>
</dbReference>
<proteinExistence type="predicted"/>
<dbReference type="CDD" id="cd02440">
    <property type="entry name" value="AdoMet_MTases"/>
    <property type="match status" value="1"/>
</dbReference>
<evidence type="ECO:0000313" key="3">
    <source>
        <dbReference type="Proteomes" id="UP000727907"/>
    </source>
</evidence>